<accession>A0ABP8YUF6</accession>
<keyword evidence="2" id="KW-0315">Glutamine amidotransferase</keyword>
<dbReference type="EMBL" id="BAABLP010000002">
    <property type="protein sequence ID" value="GAA4739979.1"/>
    <property type="molecule type" value="Genomic_DNA"/>
</dbReference>
<dbReference type="NCBIfam" id="NF005458">
    <property type="entry name" value="PRK07053.1"/>
    <property type="match status" value="1"/>
</dbReference>
<dbReference type="SUPFAM" id="SSF52317">
    <property type="entry name" value="Class I glutamine amidotransferase-like"/>
    <property type="match status" value="1"/>
</dbReference>
<dbReference type="InterPro" id="IPR017926">
    <property type="entry name" value="GATASE"/>
</dbReference>
<dbReference type="Pfam" id="PF00117">
    <property type="entry name" value="GATase"/>
    <property type="match status" value="1"/>
</dbReference>
<proteinExistence type="predicted"/>
<dbReference type="PROSITE" id="PS51273">
    <property type="entry name" value="GATASE_TYPE_1"/>
    <property type="match status" value="1"/>
</dbReference>
<evidence type="ECO:0000313" key="2">
    <source>
        <dbReference type="EMBL" id="GAA4739979.1"/>
    </source>
</evidence>
<protein>
    <submittedName>
        <fullName evidence="2">Glutamine amidotransferase</fullName>
    </submittedName>
</protein>
<gene>
    <name evidence="2" type="ORF">GCM10025783_08620</name>
</gene>
<dbReference type="InterPro" id="IPR029062">
    <property type="entry name" value="Class_I_gatase-like"/>
</dbReference>
<name>A0ABP8YUF6_9MICO</name>
<keyword evidence="3" id="KW-1185">Reference proteome</keyword>
<dbReference type="RefSeq" id="WP_345479769.1">
    <property type="nucleotide sequence ID" value="NZ_BAABLP010000002.1"/>
</dbReference>
<dbReference type="Gene3D" id="3.40.50.880">
    <property type="match status" value="1"/>
</dbReference>
<evidence type="ECO:0000259" key="1">
    <source>
        <dbReference type="Pfam" id="PF00117"/>
    </source>
</evidence>
<dbReference type="CDD" id="cd01741">
    <property type="entry name" value="GATase1_1"/>
    <property type="match status" value="1"/>
</dbReference>
<sequence>MTRTAVVLQHAPTIHLGNIRPVLEEHGYAVRVVDATREDVDAIDPTEADLVVVLGGEMGVYEADEFPFLTAEQRLLRTRLDAERPTLGVCLGAQLMAGALGARVYRGGSTQIGFRPVDATAEGAGSPVRHFAGLPVAQWHGDTFDLPERATRLASSGDYANEAFAIGGHALAVQFHPELTAEMHEQWVRDGAAELAEHAVDADALRAERDRYSARMQEASRAAFSEWLEGLEG</sequence>
<organism evidence="2 3">
    <name type="scientific">Amnibacterium soli</name>
    <dbReference type="NCBI Taxonomy" id="1282736"/>
    <lineage>
        <taxon>Bacteria</taxon>
        <taxon>Bacillati</taxon>
        <taxon>Actinomycetota</taxon>
        <taxon>Actinomycetes</taxon>
        <taxon>Micrococcales</taxon>
        <taxon>Microbacteriaceae</taxon>
        <taxon>Amnibacterium</taxon>
    </lineage>
</organism>
<dbReference type="PANTHER" id="PTHR42695">
    <property type="entry name" value="GLUTAMINE AMIDOTRANSFERASE YLR126C-RELATED"/>
    <property type="match status" value="1"/>
</dbReference>
<evidence type="ECO:0000313" key="3">
    <source>
        <dbReference type="Proteomes" id="UP001500121"/>
    </source>
</evidence>
<reference evidence="3" key="1">
    <citation type="journal article" date="2019" name="Int. J. Syst. Evol. Microbiol.">
        <title>The Global Catalogue of Microorganisms (GCM) 10K type strain sequencing project: providing services to taxonomists for standard genome sequencing and annotation.</title>
        <authorList>
            <consortium name="The Broad Institute Genomics Platform"/>
            <consortium name="The Broad Institute Genome Sequencing Center for Infectious Disease"/>
            <person name="Wu L."/>
            <person name="Ma J."/>
        </authorList>
    </citation>
    <scope>NUCLEOTIDE SEQUENCE [LARGE SCALE GENOMIC DNA]</scope>
    <source>
        <strain evidence="3">JCM 19015</strain>
    </source>
</reference>
<feature type="domain" description="Glutamine amidotransferase" evidence="1">
    <location>
        <begin position="18"/>
        <end position="187"/>
    </location>
</feature>
<dbReference type="PANTHER" id="PTHR42695:SF5">
    <property type="entry name" value="GLUTAMINE AMIDOTRANSFERASE YLR126C-RELATED"/>
    <property type="match status" value="1"/>
</dbReference>
<dbReference type="InterPro" id="IPR044992">
    <property type="entry name" value="ChyE-like"/>
</dbReference>
<comment type="caution">
    <text evidence="2">The sequence shown here is derived from an EMBL/GenBank/DDBJ whole genome shotgun (WGS) entry which is preliminary data.</text>
</comment>
<dbReference type="Proteomes" id="UP001500121">
    <property type="component" value="Unassembled WGS sequence"/>
</dbReference>